<evidence type="ECO:0000256" key="4">
    <source>
        <dbReference type="ARBA" id="ARBA00022989"/>
    </source>
</evidence>
<dbReference type="AlphaFoldDB" id="A0A7W5G4G3"/>
<evidence type="ECO:0000256" key="5">
    <source>
        <dbReference type="ARBA" id="ARBA00023136"/>
    </source>
</evidence>
<feature type="transmembrane region" description="Helical" evidence="6">
    <location>
        <begin position="70"/>
        <end position="89"/>
    </location>
</feature>
<keyword evidence="3 6" id="KW-0812">Transmembrane</keyword>
<dbReference type="InterPro" id="IPR001123">
    <property type="entry name" value="LeuE-type"/>
</dbReference>
<accession>A0A7W5G4G3</accession>
<proteinExistence type="predicted"/>
<comment type="subcellular location">
    <subcellularLocation>
        <location evidence="1">Cell membrane</location>
        <topology evidence="1">Multi-pass membrane protein</topology>
    </subcellularLocation>
</comment>
<organism evidence="7 8">
    <name type="scientific">Halomonas organivorans</name>
    <dbReference type="NCBI Taxonomy" id="257772"/>
    <lineage>
        <taxon>Bacteria</taxon>
        <taxon>Pseudomonadati</taxon>
        <taxon>Pseudomonadota</taxon>
        <taxon>Gammaproteobacteria</taxon>
        <taxon>Oceanospirillales</taxon>
        <taxon>Halomonadaceae</taxon>
        <taxon>Halomonas</taxon>
    </lineage>
</organism>
<dbReference type="GO" id="GO:0005886">
    <property type="term" value="C:plasma membrane"/>
    <property type="evidence" value="ECO:0007669"/>
    <property type="project" value="UniProtKB-SubCell"/>
</dbReference>
<keyword evidence="4 6" id="KW-1133">Transmembrane helix</keyword>
<reference evidence="7 8" key="1">
    <citation type="submission" date="2020-08" db="EMBL/GenBank/DDBJ databases">
        <title>Genomic Encyclopedia of Type Strains, Phase III (KMG-III): the genomes of soil and plant-associated and newly described type strains.</title>
        <authorList>
            <person name="Whitman W."/>
        </authorList>
    </citation>
    <scope>NUCLEOTIDE SEQUENCE [LARGE SCALE GENOMIC DNA]</scope>
    <source>
        <strain evidence="7 8">CECT 5995</strain>
    </source>
</reference>
<keyword evidence="8" id="KW-1185">Reference proteome</keyword>
<keyword evidence="5 6" id="KW-0472">Membrane</keyword>
<comment type="caution">
    <text evidence="7">The sequence shown here is derived from an EMBL/GenBank/DDBJ whole genome shotgun (WGS) entry which is preliminary data.</text>
</comment>
<dbReference type="Pfam" id="PF01810">
    <property type="entry name" value="LysE"/>
    <property type="match status" value="1"/>
</dbReference>
<dbReference type="GO" id="GO:0006865">
    <property type="term" value="P:amino acid transport"/>
    <property type="evidence" value="ECO:0007669"/>
    <property type="project" value="InterPro"/>
</dbReference>
<evidence type="ECO:0000313" key="7">
    <source>
        <dbReference type="EMBL" id="MBB3139311.1"/>
    </source>
</evidence>
<evidence type="ECO:0000313" key="8">
    <source>
        <dbReference type="Proteomes" id="UP000525987"/>
    </source>
</evidence>
<dbReference type="EMBL" id="JACHXM010000001">
    <property type="protein sequence ID" value="MBB3139311.1"/>
    <property type="molecule type" value="Genomic_DNA"/>
</dbReference>
<sequence length="92" mass="9785">MNPKNALFYASLFAVLHAQATPAGIQGLYAAWMVAAVLGWDLLIGHMAGHPQLIRRFGHGLRHIERLAGVLLILLALGIVAARLGPTLLAPS</sequence>
<evidence type="ECO:0000256" key="6">
    <source>
        <dbReference type="SAM" id="Phobius"/>
    </source>
</evidence>
<evidence type="ECO:0000256" key="2">
    <source>
        <dbReference type="ARBA" id="ARBA00022475"/>
    </source>
</evidence>
<evidence type="ECO:0000256" key="1">
    <source>
        <dbReference type="ARBA" id="ARBA00004651"/>
    </source>
</evidence>
<feature type="transmembrane region" description="Helical" evidence="6">
    <location>
        <begin position="30"/>
        <end position="49"/>
    </location>
</feature>
<name>A0A7W5G4G3_9GAMM</name>
<keyword evidence="2" id="KW-1003">Cell membrane</keyword>
<dbReference type="Proteomes" id="UP000525987">
    <property type="component" value="Unassembled WGS sequence"/>
</dbReference>
<gene>
    <name evidence="7" type="ORF">FHR96_000157</name>
</gene>
<evidence type="ECO:0000256" key="3">
    <source>
        <dbReference type="ARBA" id="ARBA00022692"/>
    </source>
</evidence>
<protein>
    <submittedName>
        <fullName evidence="7">Threonine/homoserine/homoserine lactone efflux protein</fullName>
    </submittedName>
</protein>